<name>A0A1H8V1P4_9ACTN</name>
<sequence length="289" mass="30726">MLPGSEEHSLHDQTAGVATRIVYTDLDGTMVGPRGSFWHTAGRDLTADPAGALLELHRAGVALVLVSGRTLEQVVEAGRIFAADGAIAELGAVVSWNAGRDRHLLTGQMPDAYAGRTPMDVFAETRVVEDLLTRHAGRLEWHAPWHATHEADALLRGRVDPRTVDAELAERGFEWLTLNDNGAIRAGSQMTLDPDPAPPHVYHLMPRGISKGAAIAWDLRRRGLDPADAVAIGDSVSDLEMAPAVGRLWITANGAAVDGMAQRLAAVANAAVTDAPMGEGWAQAVRASL</sequence>
<dbReference type="PANTHER" id="PTHR10000:SF8">
    <property type="entry name" value="HAD SUPERFAMILY HYDROLASE-LIKE, TYPE 3"/>
    <property type="match status" value="1"/>
</dbReference>
<dbReference type="InterPro" id="IPR023214">
    <property type="entry name" value="HAD_sf"/>
</dbReference>
<dbReference type="GO" id="GO:0005829">
    <property type="term" value="C:cytosol"/>
    <property type="evidence" value="ECO:0007669"/>
    <property type="project" value="TreeGrafter"/>
</dbReference>
<accession>A0A1H8V1P4</accession>
<dbReference type="PANTHER" id="PTHR10000">
    <property type="entry name" value="PHOSPHOSERINE PHOSPHATASE"/>
    <property type="match status" value="1"/>
</dbReference>
<organism evidence="1 2">
    <name type="scientific">Trujillonella endophytica</name>
    <dbReference type="NCBI Taxonomy" id="673521"/>
    <lineage>
        <taxon>Bacteria</taxon>
        <taxon>Bacillati</taxon>
        <taxon>Actinomycetota</taxon>
        <taxon>Actinomycetes</taxon>
        <taxon>Geodermatophilales</taxon>
        <taxon>Geodermatophilaceae</taxon>
        <taxon>Trujillonella</taxon>
    </lineage>
</organism>
<dbReference type="EMBL" id="FOEE01000010">
    <property type="protein sequence ID" value="SEP09430.1"/>
    <property type="molecule type" value="Genomic_DNA"/>
</dbReference>
<dbReference type="GO" id="GO:0016791">
    <property type="term" value="F:phosphatase activity"/>
    <property type="evidence" value="ECO:0007669"/>
    <property type="project" value="TreeGrafter"/>
</dbReference>
<evidence type="ECO:0000313" key="1">
    <source>
        <dbReference type="EMBL" id="SEP09430.1"/>
    </source>
</evidence>
<dbReference type="Pfam" id="PF08282">
    <property type="entry name" value="Hydrolase_3"/>
    <property type="match status" value="1"/>
</dbReference>
<dbReference type="SUPFAM" id="SSF56784">
    <property type="entry name" value="HAD-like"/>
    <property type="match status" value="1"/>
</dbReference>
<dbReference type="AlphaFoldDB" id="A0A1H8V1P4"/>
<gene>
    <name evidence="1" type="ORF">SAMN05660991_03216</name>
</gene>
<reference evidence="2" key="1">
    <citation type="submission" date="2016-10" db="EMBL/GenBank/DDBJ databases">
        <authorList>
            <person name="Varghese N."/>
            <person name="Submissions S."/>
        </authorList>
    </citation>
    <scope>NUCLEOTIDE SEQUENCE [LARGE SCALE GENOMIC DNA]</scope>
    <source>
        <strain evidence="2">DSM 45413</strain>
    </source>
</reference>
<dbReference type="Gene3D" id="3.40.50.1000">
    <property type="entry name" value="HAD superfamily/HAD-like"/>
    <property type="match status" value="1"/>
</dbReference>
<dbReference type="InterPro" id="IPR036412">
    <property type="entry name" value="HAD-like_sf"/>
</dbReference>
<keyword evidence="2" id="KW-1185">Reference proteome</keyword>
<proteinExistence type="predicted"/>
<evidence type="ECO:0000313" key="2">
    <source>
        <dbReference type="Proteomes" id="UP000198960"/>
    </source>
</evidence>
<protein>
    <recommendedName>
        <fullName evidence="3">Hydroxymethylpyrimidine pyrophosphatase</fullName>
    </recommendedName>
</protein>
<dbReference type="STRING" id="673521.SAMN05660991_03216"/>
<evidence type="ECO:0008006" key="3">
    <source>
        <dbReference type="Google" id="ProtNLM"/>
    </source>
</evidence>
<dbReference type="Proteomes" id="UP000198960">
    <property type="component" value="Unassembled WGS sequence"/>
</dbReference>
<dbReference type="GO" id="GO:0000287">
    <property type="term" value="F:magnesium ion binding"/>
    <property type="evidence" value="ECO:0007669"/>
    <property type="project" value="TreeGrafter"/>
</dbReference>